<feature type="region of interest" description="Disordered" evidence="2">
    <location>
        <begin position="164"/>
        <end position="184"/>
    </location>
</feature>
<comment type="caution">
    <text evidence="3">The sequence shown here is derived from an EMBL/GenBank/DDBJ whole genome shotgun (WGS) entry which is preliminary data.</text>
</comment>
<name>A0AAW2DZX1_9ROSI</name>
<dbReference type="AlphaFoldDB" id="A0AAW2DZX1"/>
<evidence type="ECO:0000256" key="2">
    <source>
        <dbReference type="SAM" id="MobiDB-lite"/>
    </source>
</evidence>
<dbReference type="EMBL" id="JAZDWU010000001">
    <property type="protein sequence ID" value="KAL0015053.1"/>
    <property type="molecule type" value="Genomic_DNA"/>
</dbReference>
<gene>
    <name evidence="3" type="ORF">SO802_002122</name>
</gene>
<keyword evidence="1" id="KW-0175">Coiled coil</keyword>
<accession>A0AAW2DZX1</accession>
<feature type="coiled-coil region" evidence="1">
    <location>
        <begin position="274"/>
        <end position="309"/>
    </location>
</feature>
<evidence type="ECO:0000313" key="4">
    <source>
        <dbReference type="Proteomes" id="UP001459277"/>
    </source>
</evidence>
<reference evidence="3 4" key="1">
    <citation type="submission" date="2024-01" db="EMBL/GenBank/DDBJ databases">
        <title>A telomere-to-telomere, gap-free genome of sweet tea (Lithocarpus litseifolius).</title>
        <authorList>
            <person name="Zhou J."/>
        </authorList>
    </citation>
    <scope>NUCLEOTIDE SEQUENCE [LARGE SCALE GENOMIC DNA]</scope>
    <source>
        <strain evidence="3">Zhou-2022a</strain>
        <tissue evidence="3">Leaf</tissue>
    </source>
</reference>
<evidence type="ECO:0000313" key="3">
    <source>
        <dbReference type="EMBL" id="KAL0015053.1"/>
    </source>
</evidence>
<evidence type="ECO:0000256" key="1">
    <source>
        <dbReference type="SAM" id="Coils"/>
    </source>
</evidence>
<protein>
    <submittedName>
        <fullName evidence="3">Uncharacterized protein</fullName>
    </submittedName>
</protein>
<dbReference type="Proteomes" id="UP001459277">
    <property type="component" value="Unassembled WGS sequence"/>
</dbReference>
<organism evidence="3 4">
    <name type="scientific">Lithocarpus litseifolius</name>
    <dbReference type="NCBI Taxonomy" id="425828"/>
    <lineage>
        <taxon>Eukaryota</taxon>
        <taxon>Viridiplantae</taxon>
        <taxon>Streptophyta</taxon>
        <taxon>Embryophyta</taxon>
        <taxon>Tracheophyta</taxon>
        <taxon>Spermatophyta</taxon>
        <taxon>Magnoliopsida</taxon>
        <taxon>eudicotyledons</taxon>
        <taxon>Gunneridae</taxon>
        <taxon>Pentapetalae</taxon>
        <taxon>rosids</taxon>
        <taxon>fabids</taxon>
        <taxon>Fagales</taxon>
        <taxon>Fagaceae</taxon>
        <taxon>Lithocarpus</taxon>
    </lineage>
</organism>
<feature type="compositionally biased region" description="Low complexity" evidence="2">
    <location>
        <begin position="169"/>
        <end position="179"/>
    </location>
</feature>
<sequence>MRLGFKAQMGLEVPCSSLASFRATYNVLEDVDITYCHEGDINIQRRRGENTMFFPLMAILEGGVRLPVDLLPPNFMVYVPTNSPLIFTECLCEINRTDMREWLISCLPDLNRNSVGKFVWVSGNWFTDELPYAFLLLMWVAHVEPQALVEPEVLVEPKAPVRSAEKAAAESTSSSGTEANQGHNMVTRRTMTISHFVPSACVRVWDKGKGSRVAQSLVCDLLLPEDIHVFEDGTDESLGRRLQWHTIVELSEDAEREKALKDVVEVIAKEKTKAAETIEKKAAASEKARALAEKKSMELEARLGEIELKLAEAMSLNTAQAEKLADLKVALKACENKWYNEGFVDMKNSVEPVIEEARKLAFEDGWLAAL</sequence>
<keyword evidence="4" id="KW-1185">Reference proteome</keyword>
<proteinExistence type="predicted"/>